<keyword evidence="1" id="KW-0812">Transmembrane</keyword>
<organism evidence="2 3">
    <name type="scientific">Methanosarcina acetivorans (strain ATCC 35395 / DSM 2834 / JCM 12185 / C2A)</name>
    <dbReference type="NCBI Taxonomy" id="188937"/>
    <lineage>
        <taxon>Archaea</taxon>
        <taxon>Methanobacteriati</taxon>
        <taxon>Methanobacteriota</taxon>
        <taxon>Stenosarchaea group</taxon>
        <taxon>Methanomicrobia</taxon>
        <taxon>Methanosarcinales</taxon>
        <taxon>Methanosarcinaceae</taxon>
        <taxon>Methanosarcina</taxon>
    </lineage>
</organism>
<dbReference type="InterPro" id="IPR036388">
    <property type="entry name" value="WH-like_DNA-bd_sf"/>
</dbReference>
<keyword evidence="3" id="KW-1185">Reference proteome</keyword>
<dbReference type="HOGENOM" id="CLU_1154367_0_0_2"/>
<dbReference type="SUPFAM" id="SSF46785">
    <property type="entry name" value="Winged helix' DNA-binding domain"/>
    <property type="match status" value="1"/>
</dbReference>
<dbReference type="InParanoid" id="Q8TI01"/>
<proteinExistence type="predicted"/>
<feature type="transmembrane region" description="Helical" evidence="1">
    <location>
        <begin position="12"/>
        <end position="35"/>
    </location>
</feature>
<feature type="transmembrane region" description="Helical" evidence="1">
    <location>
        <begin position="55"/>
        <end position="78"/>
    </location>
</feature>
<evidence type="ECO:0000313" key="2">
    <source>
        <dbReference type="EMBL" id="AAM07699.1"/>
    </source>
</evidence>
<protein>
    <recommendedName>
        <fullName evidence="4">HTH marR-type domain-containing protein</fullName>
    </recommendedName>
</protein>
<evidence type="ECO:0008006" key="4">
    <source>
        <dbReference type="Google" id="ProtNLM"/>
    </source>
</evidence>
<keyword evidence="1" id="KW-1133">Transmembrane helix</keyword>
<dbReference type="KEGG" id="mac:MA_4357"/>
<accession>Q8TI01</accession>
<dbReference type="EMBL" id="AE010299">
    <property type="protein sequence ID" value="AAM07699.1"/>
    <property type="molecule type" value="Genomic_DNA"/>
</dbReference>
<evidence type="ECO:0000313" key="3">
    <source>
        <dbReference type="Proteomes" id="UP000002487"/>
    </source>
</evidence>
<dbReference type="STRING" id="188937.MA_4357"/>
<name>Q8TI01_METAC</name>
<dbReference type="AlphaFoldDB" id="Q8TI01"/>
<sequence length="247" mass="27778">MVHRGITVNKKELAYAIILAASLFSLSLLLFSQGITSLSVSLSDEQPFAVAVPKMFTMNKVIIMLVLTSMGTYSLTMLTTSMEVAQKITTPEVTETVIGNQISLYHDEDYANKVDSNRVDYNKVNCNNAVGNDIAQEEIETPEESELDFEKAVSLTYKADKFPFHETGQFSFNKAEHKRKIASDLLEGDEKKIYLIVYEKKQILQSELVLESGLSKVKVSRLLQKLENKSLLIRKPYGNTNKVIIIE</sequence>
<dbReference type="EnsemblBacteria" id="AAM07699">
    <property type="protein sequence ID" value="AAM07699"/>
    <property type="gene ID" value="MA_4357"/>
</dbReference>
<dbReference type="InterPro" id="IPR036390">
    <property type="entry name" value="WH_DNA-bd_sf"/>
</dbReference>
<reference evidence="2 3" key="1">
    <citation type="journal article" date="2002" name="Genome Res.">
        <title>The genome of Methanosarcina acetivorans reveals extensive metabolic and physiological diversity.</title>
        <authorList>
            <person name="Galagan J.E."/>
            <person name="Nusbaum C."/>
            <person name="Roy A."/>
            <person name="Endrizzi M.G."/>
            <person name="Macdonald P."/>
            <person name="FitzHugh W."/>
            <person name="Calvo S."/>
            <person name="Engels R."/>
            <person name="Smirnov S."/>
            <person name="Atnoor D."/>
            <person name="Brown A."/>
            <person name="Allen N."/>
            <person name="Naylor J."/>
            <person name="Stange-Thomann N."/>
            <person name="DeArellano K."/>
            <person name="Johnson R."/>
            <person name="Linton L."/>
            <person name="McEwan P."/>
            <person name="McKernan K."/>
            <person name="Talamas J."/>
            <person name="Tirrell A."/>
            <person name="Ye W."/>
            <person name="Zimmer A."/>
            <person name="Barber R.D."/>
            <person name="Cann I."/>
            <person name="Graham D.E."/>
            <person name="Grahame D.A."/>
            <person name="Guss A."/>
            <person name="Hedderich R."/>
            <person name="Ingram-Smith C."/>
            <person name="Kuettner C.H."/>
            <person name="Krzycki J.A."/>
            <person name="Leigh J.A."/>
            <person name="Li W."/>
            <person name="Liu J."/>
            <person name="Mukhopadhyay B."/>
            <person name="Reeve J.N."/>
            <person name="Smith K."/>
            <person name="Springer T.A."/>
            <person name="Umayam L.A."/>
            <person name="White O."/>
            <person name="White R.H."/>
            <person name="de Macario E.C."/>
            <person name="Ferry J.G."/>
            <person name="Jarrell K.F."/>
            <person name="Jing H."/>
            <person name="Macario A.J.L."/>
            <person name="Paulsen I."/>
            <person name="Pritchett M."/>
            <person name="Sowers K.R."/>
            <person name="Swanson R.V."/>
            <person name="Zinder S.H."/>
            <person name="Lander E."/>
            <person name="Metcalf W.W."/>
            <person name="Birren B."/>
        </authorList>
    </citation>
    <scope>NUCLEOTIDE SEQUENCE [LARGE SCALE GENOMIC DNA]</scope>
    <source>
        <strain evidence="3">ATCC 35395 / DSM 2834 / JCM 12185 / C2A</strain>
    </source>
</reference>
<keyword evidence="1" id="KW-0472">Membrane</keyword>
<dbReference type="Proteomes" id="UP000002487">
    <property type="component" value="Chromosome"/>
</dbReference>
<evidence type="ECO:0000256" key="1">
    <source>
        <dbReference type="SAM" id="Phobius"/>
    </source>
</evidence>
<dbReference type="Gene3D" id="1.10.10.10">
    <property type="entry name" value="Winged helix-like DNA-binding domain superfamily/Winged helix DNA-binding domain"/>
    <property type="match status" value="1"/>
</dbReference>
<gene>
    <name evidence="2" type="ordered locus">MA_4357</name>
</gene>